<dbReference type="RefSeq" id="XP_066068423.1">
    <property type="nucleotide sequence ID" value="XM_066212326.1"/>
</dbReference>
<feature type="domain" description="Domain of unknown function at the cortex 1" evidence="2">
    <location>
        <begin position="4"/>
        <end position="270"/>
    </location>
</feature>
<dbReference type="OrthoDB" id="2119945at2759"/>
<sequence length="310" mass="34882">MSPKLRVTVSSSSSSYPPTSPISVNSTKPQSISTPGFEGKIWVFVKDYEGEHKDGEGKEYFEKEWRNGMSFGIVVRGKFKQEVGVDEIVFGNVFERPIRDCLPWGTSVATKFLYFMDPVMELDIYADQPWALSPALATMNSLSLSKGEEISEDIVVKENALKYLKSQAPDVLIAEGDEKTLIGTRKKWLSHKSNREKIKLEPETVVGMEFANGLLDFNTLSATLPPPFSLSFPLLKFWDGQPVTYVCQKRANSGQNPVGQQVFWSVGFEIIDEDARRQLEERNGKASASEPWRNEQKSHGQEEQISDDID</sequence>
<dbReference type="EMBL" id="CP143786">
    <property type="protein sequence ID" value="WVN87723.1"/>
    <property type="molecule type" value="Genomic_DNA"/>
</dbReference>
<evidence type="ECO:0000313" key="3">
    <source>
        <dbReference type="EMBL" id="WVN87723.1"/>
    </source>
</evidence>
<dbReference type="VEuPathDB" id="FungiDB:L203_04721"/>
<feature type="compositionally biased region" description="Low complexity" evidence="1">
    <location>
        <begin position="7"/>
        <end position="24"/>
    </location>
</feature>
<evidence type="ECO:0000256" key="1">
    <source>
        <dbReference type="SAM" id="MobiDB-lite"/>
    </source>
</evidence>
<feature type="region of interest" description="Disordered" evidence="1">
    <location>
        <begin position="1"/>
        <end position="32"/>
    </location>
</feature>
<feature type="region of interest" description="Disordered" evidence="1">
    <location>
        <begin position="279"/>
        <end position="310"/>
    </location>
</feature>
<protein>
    <recommendedName>
        <fullName evidence="2">Domain of unknown function at the cortex 1 domain-containing protein</fullName>
    </recommendedName>
</protein>
<dbReference type="Proteomes" id="UP000094043">
    <property type="component" value="Chromosome 3"/>
</dbReference>
<evidence type="ECO:0000313" key="4">
    <source>
        <dbReference type="Proteomes" id="UP000094043"/>
    </source>
</evidence>
<reference evidence="3" key="3">
    <citation type="submission" date="2024-01" db="EMBL/GenBank/DDBJ databases">
        <authorList>
            <person name="Coelho M.A."/>
            <person name="David-Palma M."/>
            <person name="Shea T."/>
            <person name="Sun S."/>
            <person name="Cuomo C.A."/>
            <person name="Heitman J."/>
        </authorList>
    </citation>
    <scope>NUCLEOTIDE SEQUENCE</scope>
    <source>
        <strain evidence="3">CBS 7841</strain>
    </source>
</reference>
<dbReference type="KEGG" id="cdep:91087128"/>
<dbReference type="GeneID" id="91087128"/>
<keyword evidence="4" id="KW-1185">Reference proteome</keyword>
<dbReference type="PANTHER" id="PTHR34826:SF2">
    <property type="entry name" value="UPF0590 PROTEIN C409.17C"/>
    <property type="match status" value="1"/>
</dbReference>
<accession>A0A1E3IBM3</accession>
<dbReference type="AlphaFoldDB" id="A0A1E3IBM3"/>
<proteinExistence type="predicted"/>
<name>A0A1E3IBM3_9TREE</name>
<dbReference type="InterPro" id="IPR013897">
    <property type="entry name" value="Duc1"/>
</dbReference>
<feature type="compositionally biased region" description="Basic and acidic residues" evidence="1">
    <location>
        <begin position="292"/>
        <end position="302"/>
    </location>
</feature>
<organism evidence="3 4">
    <name type="scientific">Cryptococcus depauperatus CBS 7841</name>
    <dbReference type="NCBI Taxonomy" id="1295531"/>
    <lineage>
        <taxon>Eukaryota</taxon>
        <taxon>Fungi</taxon>
        <taxon>Dikarya</taxon>
        <taxon>Basidiomycota</taxon>
        <taxon>Agaricomycotina</taxon>
        <taxon>Tremellomycetes</taxon>
        <taxon>Tremellales</taxon>
        <taxon>Cryptococcaceae</taxon>
        <taxon>Cryptococcus</taxon>
    </lineage>
</organism>
<reference evidence="3" key="2">
    <citation type="journal article" date="2022" name="Elife">
        <title>Obligate sexual reproduction of a homothallic fungus closely related to the Cryptococcus pathogenic species complex.</title>
        <authorList>
            <person name="Passer A.R."/>
            <person name="Clancey S.A."/>
            <person name="Shea T."/>
            <person name="David-Palma M."/>
            <person name="Averette A.F."/>
            <person name="Boekhout T."/>
            <person name="Porcel B.M."/>
            <person name="Nowrousian M."/>
            <person name="Cuomo C.A."/>
            <person name="Sun S."/>
            <person name="Heitman J."/>
            <person name="Coelho M.A."/>
        </authorList>
    </citation>
    <scope>NUCLEOTIDE SEQUENCE</scope>
    <source>
        <strain evidence="3">CBS 7841</strain>
    </source>
</reference>
<evidence type="ECO:0000259" key="2">
    <source>
        <dbReference type="Pfam" id="PF08588"/>
    </source>
</evidence>
<dbReference type="PANTHER" id="PTHR34826">
    <property type="entry name" value="UPF0590 PROTEIN C409.17C"/>
    <property type="match status" value="1"/>
</dbReference>
<reference evidence="3" key="1">
    <citation type="submission" date="2016-06" db="EMBL/GenBank/DDBJ databases">
        <authorList>
            <person name="Cuomo C."/>
            <person name="Litvintseva A."/>
            <person name="Heitman J."/>
            <person name="Chen Y."/>
            <person name="Sun S."/>
            <person name="Springer D."/>
            <person name="Dromer F."/>
            <person name="Young S."/>
            <person name="Zeng Q."/>
            <person name="Chapman S."/>
            <person name="Gujja S."/>
            <person name="Saif S."/>
            <person name="Birren B."/>
        </authorList>
    </citation>
    <scope>NUCLEOTIDE SEQUENCE</scope>
    <source>
        <strain evidence="3">CBS 7841</strain>
    </source>
</reference>
<dbReference type="Pfam" id="PF08588">
    <property type="entry name" value="Duc1"/>
    <property type="match status" value="1"/>
</dbReference>
<gene>
    <name evidence="3" type="ORF">L203_102917</name>
</gene>